<name>A0A059LAD7_9PSED</name>
<dbReference type="AlphaFoldDB" id="A0A059LAD7"/>
<dbReference type="EMBL" id="AZQQ01000052">
    <property type="protein sequence ID" value="KDD71146.1"/>
    <property type="molecule type" value="Genomic_DNA"/>
</dbReference>
<proteinExistence type="predicted"/>
<reference evidence="1 2" key="1">
    <citation type="submission" date="2013-12" db="EMBL/GenBank/DDBJ databases">
        <authorList>
            <person name="Formusa P.A."/>
            <person name="Habash M."/>
            <person name="Lee H."/>
            <person name="Trevors J.T."/>
        </authorList>
    </citation>
    <scope>NUCLEOTIDE SEQUENCE [LARGE SCALE GENOMIC DNA]</scope>
    <source>
        <strain evidence="1 2">PD30</strain>
    </source>
</reference>
<sequence length="46" mass="5302">MFDLIAYRIFKSFCPVSDMSSNVGYIKYFNAVLARIDANFVSDLCR</sequence>
<evidence type="ECO:0000313" key="2">
    <source>
        <dbReference type="Proteomes" id="UP000026739"/>
    </source>
</evidence>
<protein>
    <submittedName>
        <fullName evidence="1">Uncharacterized protein</fullName>
    </submittedName>
</protein>
<evidence type="ECO:0000313" key="1">
    <source>
        <dbReference type="EMBL" id="KDD71146.1"/>
    </source>
</evidence>
<dbReference type="Proteomes" id="UP000026739">
    <property type="component" value="Unassembled WGS sequence"/>
</dbReference>
<organism evidence="1 2">
    <name type="scientific">Pseudomonas mandelii PD30</name>
    <dbReference type="NCBI Taxonomy" id="1419583"/>
    <lineage>
        <taxon>Bacteria</taxon>
        <taxon>Pseudomonadati</taxon>
        <taxon>Pseudomonadota</taxon>
        <taxon>Gammaproteobacteria</taxon>
        <taxon>Pseudomonadales</taxon>
        <taxon>Pseudomonadaceae</taxon>
        <taxon>Pseudomonas</taxon>
    </lineage>
</organism>
<comment type="caution">
    <text evidence="1">The sequence shown here is derived from an EMBL/GenBank/DDBJ whole genome shotgun (WGS) entry which is preliminary data.</text>
</comment>
<accession>A0A059LAD7</accession>
<gene>
    <name evidence="1" type="ORF">V466_00285</name>
</gene>